<name>A0A6I3SM94_HELMO</name>
<dbReference type="SUPFAM" id="SSF160537">
    <property type="entry name" value="SpoVG-like"/>
    <property type="match status" value="1"/>
</dbReference>
<dbReference type="InterPro" id="IPR007170">
    <property type="entry name" value="SpoVG"/>
</dbReference>
<accession>A0A6I3SM94</accession>
<organism evidence="4 5">
    <name type="scientific">Heliobacterium mobile</name>
    <name type="common">Heliobacillus mobilis</name>
    <dbReference type="NCBI Taxonomy" id="28064"/>
    <lineage>
        <taxon>Bacteria</taxon>
        <taxon>Bacillati</taxon>
        <taxon>Bacillota</taxon>
        <taxon>Clostridia</taxon>
        <taxon>Eubacteriales</taxon>
        <taxon>Heliobacteriaceae</taxon>
        <taxon>Heliobacterium</taxon>
    </lineage>
</organism>
<dbReference type="AlphaFoldDB" id="A0A6I3SM94"/>
<gene>
    <name evidence="4" type="ORF">GJ688_13945</name>
</gene>
<dbReference type="RefSeq" id="WP_155477162.1">
    <property type="nucleotide sequence ID" value="NZ_WNKU01000018.1"/>
</dbReference>
<dbReference type="GO" id="GO:0000917">
    <property type="term" value="P:division septum assembly"/>
    <property type="evidence" value="ECO:0007669"/>
    <property type="project" value="UniProtKB-KW"/>
</dbReference>
<protein>
    <submittedName>
        <fullName evidence="4">Septation protein SpoVG</fullName>
    </submittedName>
</protein>
<dbReference type="Gene3D" id="3.30.1120.40">
    <property type="entry name" value="Stage V sporulation protein G"/>
    <property type="match status" value="1"/>
</dbReference>
<evidence type="ECO:0000313" key="5">
    <source>
        <dbReference type="Proteomes" id="UP000430670"/>
    </source>
</evidence>
<evidence type="ECO:0000256" key="1">
    <source>
        <dbReference type="ARBA" id="ARBA00022618"/>
    </source>
</evidence>
<keyword evidence="3" id="KW-0131">Cell cycle</keyword>
<evidence type="ECO:0000256" key="3">
    <source>
        <dbReference type="ARBA" id="ARBA00023306"/>
    </source>
</evidence>
<dbReference type="GO" id="GO:0030435">
    <property type="term" value="P:sporulation resulting in formation of a cellular spore"/>
    <property type="evidence" value="ECO:0007669"/>
    <property type="project" value="InterPro"/>
</dbReference>
<comment type="caution">
    <text evidence="4">The sequence shown here is derived from an EMBL/GenBank/DDBJ whole genome shotgun (WGS) entry which is preliminary data.</text>
</comment>
<dbReference type="EMBL" id="WNKU01000018">
    <property type="protein sequence ID" value="MTV50074.1"/>
    <property type="molecule type" value="Genomic_DNA"/>
</dbReference>
<proteinExistence type="predicted"/>
<dbReference type="InterPro" id="IPR036751">
    <property type="entry name" value="SpoVG_sf"/>
</dbReference>
<dbReference type="Pfam" id="PF04026">
    <property type="entry name" value="SpoVG"/>
    <property type="match status" value="1"/>
</dbReference>
<evidence type="ECO:0000313" key="4">
    <source>
        <dbReference type="EMBL" id="MTV50074.1"/>
    </source>
</evidence>
<dbReference type="PANTHER" id="PTHR38429">
    <property type="entry name" value="SEPTATION PROTEIN SPOVG-RELATED"/>
    <property type="match status" value="1"/>
</dbReference>
<keyword evidence="1" id="KW-0132">Cell division</keyword>
<evidence type="ECO:0000256" key="2">
    <source>
        <dbReference type="ARBA" id="ARBA00023210"/>
    </source>
</evidence>
<reference evidence="4 5" key="1">
    <citation type="submission" date="2019-11" db="EMBL/GenBank/DDBJ databases">
        <title>Whole-genome sequence of a the green, strictly anaerobic photosynthetic bacterium Heliobacillus mobilis DSM 6151.</title>
        <authorList>
            <person name="Kyndt J.A."/>
            <person name="Meyer T.E."/>
        </authorList>
    </citation>
    <scope>NUCLEOTIDE SEQUENCE [LARGE SCALE GENOMIC DNA]</scope>
    <source>
        <strain evidence="4 5">DSM 6151</strain>
    </source>
</reference>
<dbReference type="PANTHER" id="PTHR38429:SF1">
    <property type="entry name" value="SEPTATION PROTEIN SPOVG-RELATED"/>
    <property type="match status" value="1"/>
</dbReference>
<dbReference type="OrthoDB" id="9796286at2"/>
<keyword evidence="5" id="KW-1185">Reference proteome</keyword>
<keyword evidence="2" id="KW-0717">Septation</keyword>
<dbReference type="Proteomes" id="UP000430670">
    <property type="component" value="Unassembled WGS sequence"/>
</dbReference>
<sequence>MEITDIHIQRLHIGNRKASVSITLDNALIINDISIVEGPGGLFLEMPQSKDDHCGYVVFPTSVYSWDCLQESIIEAYKTRNNFGISATLTSS</sequence>